<gene>
    <name evidence="2" type="ORF">GGX14DRAFT_340826</name>
</gene>
<comment type="caution">
    <text evidence="2">The sequence shown here is derived from an EMBL/GenBank/DDBJ whole genome shotgun (WGS) entry which is preliminary data.</text>
</comment>
<keyword evidence="3" id="KW-1185">Reference proteome</keyword>
<feature type="domain" description="Winged helix-turn helix" evidence="1">
    <location>
        <begin position="8"/>
        <end position="56"/>
    </location>
</feature>
<dbReference type="AlphaFoldDB" id="A0AAD6YFA7"/>
<dbReference type="InterPro" id="IPR025959">
    <property type="entry name" value="Winged_HTH_dom"/>
</dbReference>
<evidence type="ECO:0000313" key="2">
    <source>
        <dbReference type="EMBL" id="KAJ7218159.1"/>
    </source>
</evidence>
<dbReference type="Pfam" id="PF13592">
    <property type="entry name" value="HTH_33"/>
    <property type="match status" value="1"/>
</dbReference>
<sequence length="80" mass="9043">VQKTPDPTLDELRDGLFEGTGADVDKATISRILKRRGYTFKKTSVAALERNEDARNDYTALIGDCYSREMLVFLDESHCD</sequence>
<dbReference type="Proteomes" id="UP001219525">
    <property type="component" value="Unassembled WGS sequence"/>
</dbReference>
<proteinExistence type="predicted"/>
<organism evidence="2 3">
    <name type="scientific">Mycena pura</name>
    <dbReference type="NCBI Taxonomy" id="153505"/>
    <lineage>
        <taxon>Eukaryota</taxon>
        <taxon>Fungi</taxon>
        <taxon>Dikarya</taxon>
        <taxon>Basidiomycota</taxon>
        <taxon>Agaricomycotina</taxon>
        <taxon>Agaricomycetes</taxon>
        <taxon>Agaricomycetidae</taxon>
        <taxon>Agaricales</taxon>
        <taxon>Marasmiineae</taxon>
        <taxon>Mycenaceae</taxon>
        <taxon>Mycena</taxon>
    </lineage>
</organism>
<evidence type="ECO:0000259" key="1">
    <source>
        <dbReference type="Pfam" id="PF13592"/>
    </source>
</evidence>
<protein>
    <recommendedName>
        <fullName evidence="1">Winged helix-turn helix domain-containing protein</fullName>
    </recommendedName>
</protein>
<feature type="non-terminal residue" evidence="2">
    <location>
        <position position="1"/>
    </location>
</feature>
<accession>A0AAD6YFA7</accession>
<dbReference type="EMBL" id="JARJCW010000013">
    <property type="protein sequence ID" value="KAJ7218159.1"/>
    <property type="molecule type" value="Genomic_DNA"/>
</dbReference>
<name>A0AAD6YFA7_9AGAR</name>
<feature type="non-terminal residue" evidence="2">
    <location>
        <position position="80"/>
    </location>
</feature>
<reference evidence="2" key="1">
    <citation type="submission" date="2023-03" db="EMBL/GenBank/DDBJ databases">
        <title>Massive genome expansion in bonnet fungi (Mycena s.s.) driven by repeated elements and novel gene families across ecological guilds.</title>
        <authorList>
            <consortium name="Lawrence Berkeley National Laboratory"/>
            <person name="Harder C.B."/>
            <person name="Miyauchi S."/>
            <person name="Viragh M."/>
            <person name="Kuo A."/>
            <person name="Thoen E."/>
            <person name="Andreopoulos B."/>
            <person name="Lu D."/>
            <person name="Skrede I."/>
            <person name="Drula E."/>
            <person name="Henrissat B."/>
            <person name="Morin E."/>
            <person name="Kohler A."/>
            <person name="Barry K."/>
            <person name="LaButti K."/>
            <person name="Morin E."/>
            <person name="Salamov A."/>
            <person name="Lipzen A."/>
            <person name="Mereny Z."/>
            <person name="Hegedus B."/>
            <person name="Baldrian P."/>
            <person name="Stursova M."/>
            <person name="Weitz H."/>
            <person name="Taylor A."/>
            <person name="Grigoriev I.V."/>
            <person name="Nagy L.G."/>
            <person name="Martin F."/>
            <person name="Kauserud H."/>
        </authorList>
    </citation>
    <scope>NUCLEOTIDE SEQUENCE</scope>
    <source>
        <strain evidence="2">9144</strain>
    </source>
</reference>
<evidence type="ECO:0000313" key="3">
    <source>
        <dbReference type="Proteomes" id="UP001219525"/>
    </source>
</evidence>